<dbReference type="GO" id="GO:0016757">
    <property type="term" value="F:glycosyltransferase activity"/>
    <property type="evidence" value="ECO:0007669"/>
    <property type="project" value="UniProtKB-KW"/>
</dbReference>
<keyword evidence="2" id="KW-0808">Transferase</keyword>
<proteinExistence type="predicted"/>
<accession>A0ABY4V917</accession>
<evidence type="ECO:0000259" key="1">
    <source>
        <dbReference type="Pfam" id="PF10111"/>
    </source>
</evidence>
<dbReference type="Proteomes" id="UP001055658">
    <property type="component" value="Chromosome"/>
</dbReference>
<dbReference type="InterPro" id="IPR029044">
    <property type="entry name" value="Nucleotide-diphossugar_trans"/>
</dbReference>
<gene>
    <name evidence="2" type="ORF">MJO52_12485</name>
</gene>
<dbReference type="Pfam" id="PF10111">
    <property type="entry name" value="Glyco_tranf_2_2"/>
    <property type="match status" value="1"/>
</dbReference>
<dbReference type="SUPFAM" id="SSF53448">
    <property type="entry name" value="Nucleotide-diphospho-sugar transferases"/>
    <property type="match status" value="1"/>
</dbReference>
<keyword evidence="3" id="KW-1185">Reference proteome</keyword>
<protein>
    <submittedName>
        <fullName evidence="2">Glycosyltransferase</fullName>
        <ecNumber evidence="2">2.4.-.-</ecNumber>
    </submittedName>
</protein>
<evidence type="ECO:0000313" key="3">
    <source>
        <dbReference type="Proteomes" id="UP001055658"/>
    </source>
</evidence>
<keyword evidence="2" id="KW-0328">Glycosyltransferase</keyword>
<dbReference type="CDD" id="cd00761">
    <property type="entry name" value="Glyco_tranf_GTA_type"/>
    <property type="match status" value="1"/>
</dbReference>
<reference evidence="2" key="1">
    <citation type="submission" date="2022-02" db="EMBL/GenBank/DDBJ databases">
        <title>Coral-associated bacteria.</title>
        <authorList>
            <person name="Tang K."/>
            <person name="Wang X."/>
        </authorList>
    </citation>
    <scope>NUCLEOTIDE SEQUENCE</scope>
    <source>
        <strain evidence="2">SCSIO 43006</strain>
    </source>
</reference>
<dbReference type="RefSeq" id="WP_252081987.1">
    <property type="nucleotide sequence ID" value="NZ_CP092418.1"/>
</dbReference>
<dbReference type="EMBL" id="CP092418">
    <property type="protein sequence ID" value="USD19896.1"/>
    <property type="molecule type" value="Genomic_DNA"/>
</dbReference>
<dbReference type="Gene3D" id="3.90.550.10">
    <property type="entry name" value="Spore Coat Polysaccharide Biosynthesis Protein SpsA, Chain A"/>
    <property type="match status" value="1"/>
</dbReference>
<feature type="domain" description="Glycosyltransferase 2-like prokaryotic type" evidence="1">
    <location>
        <begin position="9"/>
        <end position="277"/>
    </location>
</feature>
<evidence type="ECO:0000313" key="2">
    <source>
        <dbReference type="EMBL" id="USD19896.1"/>
    </source>
</evidence>
<sequence length="726" mass="84150">MNQTIFLDVIIPFRYSPLRDNCLINLETVLSEFTYQDARFILVDSGSDAEASSKAKDICIKYGALYSYINTANETFSIGKARNHGAEISTAKYILFQDIDLLPYANFYKDLEILINERFSDGIDEVINIPCIYLSDSASKEYISNTPENRKIYLQDSMKTGDERIEFYAASSSVAVFDRYYYCALGGHDPRFQGHGCEDFELFYRAYSNNPRFPRPSNIYSNDGHWNTQSYSGFRSWYRKYGDETALDGIFIAHLWHEREKESSDYIRKSKENKNLLKQCMLEHDNQCSCWLPPIPYNEKRTLFLGVEGSEFTESIREVIPSLGHVDYQRESFFETETELKEHISKKKIDQVFFHNPYANKQRLNIYRYCRNEEIPYIVYERGALPGAVFFDMNGFNTDSTSYHEKNWDRELSDTEILSVTEYCKNEIQQGGYLEKQPKKMGSEYIKNKYRINGKKICLVPLQRPTDTVCEIFKGPLREYSDFYAWVDIVSKSLKEWVFLIKTHPLEKNPTYPFEDNHNVINCDLENIYDLIDAADSVFLLNSGVGLLSILRFKNVVSVGDAFYYHKGICSKAETPEEAAALISREWEPDRNRVYKFLNYLINEFYSFGQSSTKSVNRNGDEITITTKVKFGIIRIPGQGIQEKFNSRTLPLFSKKSYLLGVKFSQVDIPHNTKKTTLHTSSHFMLRVKRAIKLLIWKSIGSNNGVELISGIYRLLGIKKIASKDI</sequence>
<dbReference type="EC" id="2.4.-.-" evidence="2"/>
<dbReference type="InterPro" id="IPR019290">
    <property type="entry name" value="GlycosylTrfase-like_prok"/>
</dbReference>
<organism evidence="2 3">
    <name type="scientific">Microbulbifer variabilis</name>
    <dbReference type="NCBI Taxonomy" id="266805"/>
    <lineage>
        <taxon>Bacteria</taxon>
        <taxon>Pseudomonadati</taxon>
        <taxon>Pseudomonadota</taxon>
        <taxon>Gammaproteobacteria</taxon>
        <taxon>Cellvibrionales</taxon>
        <taxon>Microbulbiferaceae</taxon>
        <taxon>Microbulbifer</taxon>
    </lineage>
</organism>
<name>A0ABY4V917_9GAMM</name>